<dbReference type="SUPFAM" id="SSF56219">
    <property type="entry name" value="DNase I-like"/>
    <property type="match status" value="1"/>
</dbReference>
<dbReference type="Proteomes" id="UP000716291">
    <property type="component" value="Unassembled WGS sequence"/>
</dbReference>
<dbReference type="InterPro" id="IPR005135">
    <property type="entry name" value="Endo/exonuclease/phosphatase"/>
</dbReference>
<sequence>MNLYDSIGYKNDGASQQPSFSTQTPLLTTPNTSPTTTITNNSYNTTTNSAPRLTFGTLNCRGLVKSANPSVRNHFIRYLRSQPLDVLALQETHAKTPELQNLFHTQFQANDSIWSPHCGLVSFSKHISFENSSISVCGRVITTTITHISHLFAPVTVTVLYVPANATERRSFLVHLLMESNRLLPADPSRHILLGDFNYSYSSVSHSIRAPTSWLQFLANHFVDCINDDESLGPSQATFHRGNSQSCIDYIFASSDIAADRGPGKVTYVQPAWTDHFLVSTSFRLRPITSSGNAGTPQDMGKGLWRAHPRLARDPEFCDSLAVALSETVAGFDDSMFATLKWEDLKLTATRVAKSFSRRKAFTMAKAEECLQRKRRRILKNMKKNPDNIDELQPQLKVIEEQLNSYQQFHVETLALRSGLRWRELGELSAGYLKRTVATRSAKQHVPPLIHPETQVICNTKNEMLDAASTFYSSLYSPEPVDQSAIDDLLGALPDSLKLSTTAQSLMEAPLTFDDIVEGVSRSPRRSSPGSDGLPYEILSLIVSHADCRDIVLAVNMCLDPSQKR</sequence>
<organism evidence="3 4">
    <name type="scientific">Rhizopus oryzae</name>
    <name type="common">Mucormycosis agent</name>
    <name type="synonym">Rhizopus arrhizus var. delemar</name>
    <dbReference type="NCBI Taxonomy" id="64495"/>
    <lineage>
        <taxon>Eukaryota</taxon>
        <taxon>Fungi</taxon>
        <taxon>Fungi incertae sedis</taxon>
        <taxon>Mucoromycota</taxon>
        <taxon>Mucoromycotina</taxon>
        <taxon>Mucoromycetes</taxon>
        <taxon>Mucorales</taxon>
        <taxon>Mucorineae</taxon>
        <taxon>Rhizopodaceae</taxon>
        <taxon>Rhizopus</taxon>
    </lineage>
</organism>
<reference evidence="3" key="1">
    <citation type="journal article" date="2020" name="Microb. Genom.">
        <title>Genetic diversity of clinical and environmental Mucorales isolates obtained from an investigation of mucormycosis cases among solid organ transplant recipients.</title>
        <authorList>
            <person name="Nguyen M.H."/>
            <person name="Kaul D."/>
            <person name="Muto C."/>
            <person name="Cheng S.J."/>
            <person name="Richter R.A."/>
            <person name="Bruno V.M."/>
            <person name="Liu G."/>
            <person name="Beyhan S."/>
            <person name="Sundermann A.J."/>
            <person name="Mounaud S."/>
            <person name="Pasculle A.W."/>
            <person name="Nierman W.C."/>
            <person name="Driscoll E."/>
            <person name="Cumbie R."/>
            <person name="Clancy C.J."/>
            <person name="Dupont C.L."/>
        </authorList>
    </citation>
    <scope>NUCLEOTIDE SEQUENCE</scope>
    <source>
        <strain evidence="3">GL11</strain>
    </source>
</reference>
<name>A0A9P7BV22_RHIOR</name>
<dbReference type="InterPro" id="IPR036691">
    <property type="entry name" value="Endo/exonu/phosph_ase_sf"/>
</dbReference>
<evidence type="ECO:0000259" key="2">
    <source>
        <dbReference type="Pfam" id="PF03372"/>
    </source>
</evidence>
<dbReference type="Pfam" id="PF03372">
    <property type="entry name" value="Exo_endo_phos"/>
    <property type="match status" value="1"/>
</dbReference>
<gene>
    <name evidence="3" type="ORF">G6F64_003680</name>
</gene>
<protein>
    <recommendedName>
        <fullName evidence="2">Endonuclease/exonuclease/phosphatase domain-containing protein</fullName>
    </recommendedName>
</protein>
<evidence type="ECO:0000313" key="4">
    <source>
        <dbReference type="Proteomes" id="UP000716291"/>
    </source>
</evidence>
<feature type="domain" description="Endonuclease/exonuclease/phosphatase" evidence="2">
    <location>
        <begin position="56"/>
        <end position="261"/>
    </location>
</feature>
<dbReference type="AlphaFoldDB" id="A0A9P7BV22"/>
<keyword evidence="4" id="KW-1185">Reference proteome</keyword>
<comment type="caution">
    <text evidence="3">The sequence shown here is derived from an EMBL/GenBank/DDBJ whole genome shotgun (WGS) entry which is preliminary data.</text>
</comment>
<evidence type="ECO:0000313" key="3">
    <source>
        <dbReference type="EMBL" id="KAG1311614.1"/>
    </source>
</evidence>
<accession>A0A9P7BV22</accession>
<dbReference type="Gene3D" id="3.60.10.10">
    <property type="entry name" value="Endonuclease/exonuclease/phosphatase"/>
    <property type="match status" value="1"/>
</dbReference>
<dbReference type="EMBL" id="JAANQT010000370">
    <property type="protein sequence ID" value="KAG1311614.1"/>
    <property type="molecule type" value="Genomic_DNA"/>
</dbReference>
<feature type="compositionally biased region" description="Low complexity" evidence="1">
    <location>
        <begin position="21"/>
        <end position="45"/>
    </location>
</feature>
<proteinExistence type="predicted"/>
<evidence type="ECO:0000256" key="1">
    <source>
        <dbReference type="SAM" id="MobiDB-lite"/>
    </source>
</evidence>
<dbReference type="GO" id="GO:0003824">
    <property type="term" value="F:catalytic activity"/>
    <property type="evidence" value="ECO:0007669"/>
    <property type="project" value="InterPro"/>
</dbReference>
<feature type="region of interest" description="Disordered" evidence="1">
    <location>
        <begin position="1"/>
        <end position="45"/>
    </location>
</feature>